<name>A0A6M1SRT5_9BACT</name>
<evidence type="ECO:0000313" key="8">
    <source>
        <dbReference type="Proteomes" id="UP000473278"/>
    </source>
</evidence>
<evidence type="ECO:0000256" key="1">
    <source>
        <dbReference type="ARBA" id="ARBA00005854"/>
    </source>
</evidence>
<dbReference type="GO" id="GO:0016618">
    <property type="term" value="F:hydroxypyruvate reductase [NAD(P)H] activity"/>
    <property type="evidence" value="ECO:0007669"/>
    <property type="project" value="TreeGrafter"/>
</dbReference>
<dbReference type="PANTHER" id="PTHR10996:SF283">
    <property type="entry name" value="GLYOXYLATE_HYDROXYPYRUVATE REDUCTASE B"/>
    <property type="match status" value="1"/>
</dbReference>
<dbReference type="RefSeq" id="WP_165143864.1">
    <property type="nucleotide sequence ID" value="NZ_JAALLT010000006.1"/>
</dbReference>
<comment type="caution">
    <text evidence="7">The sequence shown here is derived from an EMBL/GenBank/DDBJ whole genome shotgun (WGS) entry which is preliminary data.</text>
</comment>
<feature type="domain" description="D-isomer specific 2-hydroxyacid dehydrogenase NAD-binding" evidence="6">
    <location>
        <begin position="109"/>
        <end position="288"/>
    </location>
</feature>
<dbReference type="SUPFAM" id="SSF52283">
    <property type="entry name" value="Formate/glycerate dehydrogenase catalytic domain-like"/>
    <property type="match status" value="1"/>
</dbReference>
<dbReference type="InterPro" id="IPR006139">
    <property type="entry name" value="D-isomer_2_OHA_DH_cat_dom"/>
</dbReference>
<dbReference type="SUPFAM" id="SSF51735">
    <property type="entry name" value="NAD(P)-binding Rossmann-fold domains"/>
    <property type="match status" value="1"/>
</dbReference>
<dbReference type="InterPro" id="IPR006140">
    <property type="entry name" value="D-isomer_DH_NAD-bd"/>
</dbReference>
<evidence type="ECO:0000256" key="4">
    <source>
        <dbReference type="RuleBase" id="RU003719"/>
    </source>
</evidence>
<evidence type="ECO:0000313" key="7">
    <source>
        <dbReference type="EMBL" id="NGP78131.1"/>
    </source>
</evidence>
<comment type="similarity">
    <text evidence="1 4">Belongs to the D-isomer specific 2-hydroxyacid dehydrogenase family.</text>
</comment>
<keyword evidence="8" id="KW-1185">Reference proteome</keyword>
<dbReference type="Proteomes" id="UP000473278">
    <property type="component" value="Unassembled WGS sequence"/>
</dbReference>
<dbReference type="GO" id="GO:0051287">
    <property type="term" value="F:NAD binding"/>
    <property type="evidence" value="ECO:0007669"/>
    <property type="project" value="InterPro"/>
</dbReference>
<evidence type="ECO:0000259" key="5">
    <source>
        <dbReference type="Pfam" id="PF00389"/>
    </source>
</evidence>
<dbReference type="PANTHER" id="PTHR10996">
    <property type="entry name" value="2-HYDROXYACID DEHYDROGENASE-RELATED"/>
    <property type="match status" value="1"/>
</dbReference>
<proteinExistence type="inferred from homology"/>
<gene>
    <name evidence="7" type="ORF">G3570_15895</name>
</gene>
<dbReference type="GO" id="GO:0005829">
    <property type="term" value="C:cytosol"/>
    <property type="evidence" value="ECO:0007669"/>
    <property type="project" value="TreeGrafter"/>
</dbReference>
<dbReference type="EMBL" id="JAALLT010000006">
    <property type="protein sequence ID" value="NGP78131.1"/>
    <property type="molecule type" value="Genomic_DNA"/>
</dbReference>
<evidence type="ECO:0000256" key="2">
    <source>
        <dbReference type="ARBA" id="ARBA00023002"/>
    </source>
</evidence>
<dbReference type="AlphaFoldDB" id="A0A6M1SRT5"/>
<organism evidence="7 8">
    <name type="scientific">Halalkalibaculum roseum</name>
    <dbReference type="NCBI Taxonomy" id="2709311"/>
    <lineage>
        <taxon>Bacteria</taxon>
        <taxon>Pseudomonadati</taxon>
        <taxon>Balneolota</taxon>
        <taxon>Balneolia</taxon>
        <taxon>Balneolales</taxon>
        <taxon>Balneolaceae</taxon>
        <taxon>Halalkalibaculum</taxon>
    </lineage>
</organism>
<dbReference type="Gene3D" id="3.40.50.720">
    <property type="entry name" value="NAD(P)-binding Rossmann-like Domain"/>
    <property type="match status" value="2"/>
</dbReference>
<accession>A0A6M1SRT5</accession>
<dbReference type="CDD" id="cd05301">
    <property type="entry name" value="GDH"/>
    <property type="match status" value="1"/>
</dbReference>
<sequence>MSYRVLITEPIVESVVQRLENHFRVDVGKRGDFNNEEQLVKAIPNYDALLPMLSNPVTARVIEAGSKLKIIANHAVGYNNIDLEAAKKNDVKVANTPDVLTQSSADLGMALLLAVARKIVEAQDYLKAGKFEGWEPLGFLGMELNGNTLGIVGMGRIGTALARRAKAFGMNICYHNRSHVESELEDELDATYMKSVRELAEKCDVLSLNCPLTDETHHLVNRDILAAMPDHAIIINTARGPVIDEEALAEALHSGIIGGAGLDVFENEPEVHPRILNAPNCVITPHIASATHQSRKSIGMLAADAIIGVLQGKPDSDIPNLIQL</sequence>
<reference evidence="7 8" key="1">
    <citation type="submission" date="2020-02" db="EMBL/GenBank/DDBJ databases">
        <title>Balneolaceae bacterium YR4-1, complete genome.</title>
        <authorList>
            <person name="Li Y."/>
            <person name="Wu S."/>
        </authorList>
    </citation>
    <scope>NUCLEOTIDE SEQUENCE [LARGE SCALE GENOMIC DNA]</scope>
    <source>
        <strain evidence="7 8">YR4-1</strain>
    </source>
</reference>
<dbReference type="InterPro" id="IPR029752">
    <property type="entry name" value="D-isomer_DH_CS1"/>
</dbReference>
<dbReference type="InterPro" id="IPR036291">
    <property type="entry name" value="NAD(P)-bd_dom_sf"/>
</dbReference>
<feature type="domain" description="D-isomer specific 2-hydroxyacid dehydrogenase catalytic" evidence="5">
    <location>
        <begin position="5"/>
        <end position="315"/>
    </location>
</feature>
<protein>
    <submittedName>
        <fullName evidence="7">D-glycerate dehydrogenase</fullName>
    </submittedName>
</protein>
<evidence type="ECO:0000259" key="6">
    <source>
        <dbReference type="Pfam" id="PF02826"/>
    </source>
</evidence>
<dbReference type="InterPro" id="IPR050223">
    <property type="entry name" value="D-isomer_2-hydroxyacid_DH"/>
</dbReference>
<dbReference type="GO" id="GO:0030267">
    <property type="term" value="F:glyoxylate reductase (NADPH) activity"/>
    <property type="evidence" value="ECO:0007669"/>
    <property type="project" value="TreeGrafter"/>
</dbReference>
<dbReference type="PROSITE" id="PS00065">
    <property type="entry name" value="D_2_HYDROXYACID_DH_1"/>
    <property type="match status" value="1"/>
</dbReference>
<dbReference type="Pfam" id="PF00389">
    <property type="entry name" value="2-Hacid_dh"/>
    <property type="match status" value="1"/>
</dbReference>
<dbReference type="Pfam" id="PF02826">
    <property type="entry name" value="2-Hacid_dh_C"/>
    <property type="match status" value="1"/>
</dbReference>
<keyword evidence="2 4" id="KW-0560">Oxidoreductase</keyword>
<keyword evidence="3" id="KW-0520">NAD</keyword>
<evidence type="ECO:0000256" key="3">
    <source>
        <dbReference type="ARBA" id="ARBA00023027"/>
    </source>
</evidence>
<dbReference type="FunFam" id="3.40.50.720:FF:000203">
    <property type="entry name" value="D-3-phosphoglycerate dehydrogenase (SerA)"/>
    <property type="match status" value="1"/>
</dbReference>